<dbReference type="Pfam" id="PF00042">
    <property type="entry name" value="Globin"/>
    <property type="match status" value="1"/>
</dbReference>
<dbReference type="CDD" id="cd06187">
    <property type="entry name" value="O2ase_reductase_like"/>
    <property type="match status" value="1"/>
</dbReference>
<dbReference type="InterPro" id="IPR012292">
    <property type="entry name" value="Globin/Proto"/>
</dbReference>
<dbReference type="PROSITE" id="PS01033">
    <property type="entry name" value="GLOBIN"/>
    <property type="match status" value="1"/>
</dbReference>
<comment type="catalytic activity">
    <reaction evidence="9">
        <text>2 nitric oxide + NADH + 2 O2 = 2 nitrate + NAD(+) + H(+)</text>
        <dbReference type="Rhea" id="RHEA:19469"/>
        <dbReference type="ChEBI" id="CHEBI:15378"/>
        <dbReference type="ChEBI" id="CHEBI:15379"/>
        <dbReference type="ChEBI" id="CHEBI:16480"/>
        <dbReference type="ChEBI" id="CHEBI:17632"/>
        <dbReference type="ChEBI" id="CHEBI:57540"/>
        <dbReference type="ChEBI" id="CHEBI:57945"/>
        <dbReference type="EC" id="1.14.12.17"/>
    </reaction>
</comment>
<organism evidence="15 16">
    <name type="scientific">Streptomyces polyrhachis</name>
    <dbReference type="NCBI Taxonomy" id="1282885"/>
    <lineage>
        <taxon>Bacteria</taxon>
        <taxon>Bacillati</taxon>
        <taxon>Actinomycetota</taxon>
        <taxon>Actinomycetes</taxon>
        <taxon>Kitasatosporales</taxon>
        <taxon>Streptomycetaceae</taxon>
        <taxon>Streptomyces</taxon>
    </lineage>
</organism>
<keyword evidence="11" id="KW-0349">Heme</keyword>
<evidence type="ECO:0000256" key="7">
    <source>
        <dbReference type="ARBA" id="ARBA00023014"/>
    </source>
</evidence>
<feature type="compositionally biased region" description="Pro residues" evidence="12">
    <location>
        <begin position="18"/>
        <end position="28"/>
    </location>
</feature>
<dbReference type="Gene3D" id="1.10.490.10">
    <property type="entry name" value="Globins"/>
    <property type="match status" value="1"/>
</dbReference>
<keyword evidence="11" id="KW-0561">Oxygen transport</keyword>
<dbReference type="EC" id="1.14.12.17" evidence="4"/>
<comment type="catalytic activity">
    <reaction evidence="10">
        <text>2 nitric oxide + NADPH + 2 O2 = 2 nitrate + NADP(+) + H(+)</text>
        <dbReference type="Rhea" id="RHEA:19465"/>
        <dbReference type="ChEBI" id="CHEBI:15378"/>
        <dbReference type="ChEBI" id="CHEBI:15379"/>
        <dbReference type="ChEBI" id="CHEBI:16480"/>
        <dbReference type="ChEBI" id="CHEBI:17632"/>
        <dbReference type="ChEBI" id="CHEBI:57783"/>
        <dbReference type="ChEBI" id="CHEBI:58349"/>
        <dbReference type="EC" id="1.14.12.17"/>
    </reaction>
</comment>
<dbReference type="InterPro" id="IPR000971">
    <property type="entry name" value="Globin"/>
</dbReference>
<feature type="region of interest" description="Disordered" evidence="12">
    <location>
        <begin position="1"/>
        <end position="30"/>
    </location>
</feature>
<evidence type="ECO:0000256" key="6">
    <source>
        <dbReference type="ARBA" id="ARBA00022857"/>
    </source>
</evidence>
<comment type="similarity">
    <text evidence="11">Belongs to the globin family.</text>
</comment>
<dbReference type="Pfam" id="PF00970">
    <property type="entry name" value="FAD_binding_6"/>
    <property type="match status" value="1"/>
</dbReference>
<dbReference type="EMBL" id="JBHSZO010000003">
    <property type="protein sequence ID" value="MFC7217123.1"/>
    <property type="molecule type" value="Genomic_DNA"/>
</dbReference>
<dbReference type="InterPro" id="IPR039261">
    <property type="entry name" value="FNR_nucleotide-bd"/>
</dbReference>
<dbReference type="InterPro" id="IPR009050">
    <property type="entry name" value="Globin-like_sf"/>
</dbReference>
<dbReference type="SUPFAM" id="SSF52343">
    <property type="entry name" value="Ferredoxin reductase-like, C-terminal NADP-linked domain"/>
    <property type="match status" value="1"/>
</dbReference>
<keyword evidence="8" id="KW-0520">NAD</keyword>
<name>A0ABW2G8R7_9ACTN</name>
<dbReference type="PANTHER" id="PTHR47354:SF5">
    <property type="entry name" value="PROTEIN RFBI"/>
    <property type="match status" value="1"/>
</dbReference>
<evidence type="ECO:0000256" key="11">
    <source>
        <dbReference type="RuleBase" id="RU000356"/>
    </source>
</evidence>
<keyword evidence="11" id="KW-0479">Metal-binding</keyword>
<evidence type="ECO:0000256" key="1">
    <source>
        <dbReference type="ARBA" id="ARBA00001970"/>
    </source>
</evidence>
<comment type="similarity">
    <text evidence="3">In the C-terminal section; belongs to the flavoprotein pyridine nucleotide cytochrome reductase family.</text>
</comment>
<dbReference type="InterPro" id="IPR017927">
    <property type="entry name" value="FAD-bd_FR_type"/>
</dbReference>
<comment type="caution">
    <text evidence="15">The sequence shown here is derived from an EMBL/GenBank/DDBJ whole genome shotgun (WGS) entry which is preliminary data.</text>
</comment>
<evidence type="ECO:0000256" key="8">
    <source>
        <dbReference type="ARBA" id="ARBA00023027"/>
    </source>
</evidence>
<keyword evidence="5" id="KW-0001">2Fe-2S</keyword>
<gene>
    <name evidence="15" type="ORF">ACFQLX_02890</name>
</gene>
<feature type="domain" description="Globin" evidence="13">
    <location>
        <begin position="26"/>
        <end position="160"/>
    </location>
</feature>
<evidence type="ECO:0000259" key="14">
    <source>
        <dbReference type="PROSITE" id="PS51384"/>
    </source>
</evidence>
<evidence type="ECO:0000313" key="16">
    <source>
        <dbReference type="Proteomes" id="UP001596413"/>
    </source>
</evidence>
<evidence type="ECO:0000256" key="4">
    <source>
        <dbReference type="ARBA" id="ARBA00012229"/>
    </source>
</evidence>
<dbReference type="Pfam" id="PF00175">
    <property type="entry name" value="NAD_binding_1"/>
    <property type="match status" value="1"/>
</dbReference>
<dbReference type="InterPro" id="IPR001709">
    <property type="entry name" value="Flavoprot_Pyr_Nucl_cyt_Rdtase"/>
</dbReference>
<dbReference type="InterPro" id="IPR050415">
    <property type="entry name" value="MRET"/>
</dbReference>
<dbReference type="SUPFAM" id="SSF46458">
    <property type="entry name" value="Globin-like"/>
    <property type="match status" value="1"/>
</dbReference>
<keyword evidence="6" id="KW-0521">NADP</keyword>
<dbReference type="Gene3D" id="3.40.50.80">
    <property type="entry name" value="Nucleotide-binding domain of ferredoxin-NADP reductase (FNR) module"/>
    <property type="match status" value="1"/>
</dbReference>
<feature type="domain" description="FAD-binding FR-type" evidence="14">
    <location>
        <begin position="167"/>
        <end position="267"/>
    </location>
</feature>
<dbReference type="RefSeq" id="WP_386411552.1">
    <property type="nucleotide sequence ID" value="NZ_JBHSZO010000003.1"/>
</dbReference>
<comment type="cofactor">
    <cofactor evidence="1">
        <name>heme b</name>
        <dbReference type="ChEBI" id="CHEBI:60344"/>
    </cofactor>
</comment>
<keyword evidence="7" id="KW-0411">Iron-sulfur</keyword>
<proteinExistence type="inferred from homology"/>
<dbReference type="InterPro" id="IPR008333">
    <property type="entry name" value="Cbr1-like_FAD-bd_dom"/>
</dbReference>
<evidence type="ECO:0000256" key="12">
    <source>
        <dbReference type="SAM" id="MobiDB-lite"/>
    </source>
</evidence>
<evidence type="ECO:0000256" key="9">
    <source>
        <dbReference type="ARBA" id="ARBA00048649"/>
    </source>
</evidence>
<evidence type="ECO:0000256" key="3">
    <source>
        <dbReference type="ARBA" id="ARBA00006401"/>
    </source>
</evidence>
<protein>
    <recommendedName>
        <fullName evidence="4">nitric oxide dioxygenase</fullName>
        <ecNumber evidence="4">1.14.12.17</ecNumber>
    </recommendedName>
</protein>
<keyword evidence="16" id="KW-1185">Reference proteome</keyword>
<dbReference type="PRINTS" id="PR00410">
    <property type="entry name" value="PHEHYDRXLASE"/>
</dbReference>
<accession>A0ABW2G8R7</accession>
<comment type="cofactor">
    <cofactor evidence="2">
        <name>FAD</name>
        <dbReference type="ChEBI" id="CHEBI:57692"/>
    </cofactor>
</comment>
<dbReference type="PRINTS" id="PR00371">
    <property type="entry name" value="FPNCR"/>
</dbReference>
<dbReference type="InterPro" id="IPR001433">
    <property type="entry name" value="OxRdtase_FAD/NAD-bd"/>
</dbReference>
<dbReference type="Gene3D" id="2.40.30.10">
    <property type="entry name" value="Translation factors"/>
    <property type="match status" value="1"/>
</dbReference>
<evidence type="ECO:0000259" key="13">
    <source>
        <dbReference type="PROSITE" id="PS01033"/>
    </source>
</evidence>
<evidence type="ECO:0000256" key="10">
    <source>
        <dbReference type="ARBA" id="ARBA00049433"/>
    </source>
</evidence>
<sequence length="393" mass="42486">MARPSPGTVPAARSDTPADPPPETPSDPPSDAALVRRTLDHLAPVADEATAYFYALLFSRHPETRELFPVAMDAQRDRLFQALLAAGRHADDPAALTALLARLGRGHRKYGTRPAHYPAVGHALLAALRRHAAEVWSPETEAAWVRLYTALSQTMIDAAAEDEGRAPAWWLGEILAHEQRTADIAVLTIRPDQPYPFTPGQYAALETPWWPRVWRHYSFAAAPRADGLLSFHVRAVPAGWVSTSLVRRARPGDVLRLGPPCGSMTVDHGADGGLLCLGGGTGIAPIRALVEDVARHGTARETQVFYGARREGDLYDLDALRRLERANPWLSVHPVVGPLPEAVGGRGPWPAFDAYLSGPPPMVRSGVAVLTAAGMAPGRIRHDDLETLAADVR</sequence>
<evidence type="ECO:0000256" key="2">
    <source>
        <dbReference type="ARBA" id="ARBA00001974"/>
    </source>
</evidence>
<evidence type="ECO:0000313" key="15">
    <source>
        <dbReference type="EMBL" id="MFC7217123.1"/>
    </source>
</evidence>
<keyword evidence="11" id="KW-0813">Transport</keyword>
<reference evidence="16" key="1">
    <citation type="journal article" date="2019" name="Int. J. Syst. Evol. Microbiol.">
        <title>The Global Catalogue of Microorganisms (GCM) 10K type strain sequencing project: providing services to taxonomists for standard genome sequencing and annotation.</title>
        <authorList>
            <consortium name="The Broad Institute Genomics Platform"/>
            <consortium name="The Broad Institute Genome Sequencing Center for Infectious Disease"/>
            <person name="Wu L."/>
            <person name="Ma J."/>
        </authorList>
    </citation>
    <scope>NUCLEOTIDE SEQUENCE [LARGE SCALE GENOMIC DNA]</scope>
    <source>
        <strain evidence="16">CGMCC 1.13681</strain>
    </source>
</reference>
<dbReference type="SUPFAM" id="SSF63380">
    <property type="entry name" value="Riboflavin synthase domain-like"/>
    <property type="match status" value="1"/>
</dbReference>
<keyword evidence="11" id="KW-0408">Iron</keyword>
<dbReference type="InterPro" id="IPR017938">
    <property type="entry name" value="Riboflavin_synthase-like_b-brl"/>
</dbReference>
<evidence type="ECO:0000256" key="5">
    <source>
        <dbReference type="ARBA" id="ARBA00022714"/>
    </source>
</evidence>
<dbReference type="Proteomes" id="UP001596413">
    <property type="component" value="Unassembled WGS sequence"/>
</dbReference>
<dbReference type="CDD" id="cd19753">
    <property type="entry name" value="Mb-like_oxidoreductase"/>
    <property type="match status" value="1"/>
</dbReference>
<dbReference type="PANTHER" id="PTHR47354">
    <property type="entry name" value="NADH OXIDOREDUCTASE HCR"/>
    <property type="match status" value="1"/>
</dbReference>
<dbReference type="PROSITE" id="PS51384">
    <property type="entry name" value="FAD_FR"/>
    <property type="match status" value="1"/>
</dbReference>